<dbReference type="AlphaFoldDB" id="A0A9W6Z3X4"/>
<dbReference type="Proteomes" id="UP001165063">
    <property type="component" value="Unassembled WGS sequence"/>
</dbReference>
<accession>A0A9W6Z3X4</accession>
<reference evidence="1" key="1">
    <citation type="submission" date="2023-04" db="EMBL/GenBank/DDBJ databases">
        <title>Ambrosiozyma monospora NBRC 1965.</title>
        <authorList>
            <person name="Ichikawa N."/>
            <person name="Sato H."/>
            <person name="Tonouchi N."/>
        </authorList>
    </citation>
    <scope>NUCLEOTIDE SEQUENCE</scope>
    <source>
        <strain evidence="1">NBRC 1965</strain>
    </source>
</reference>
<evidence type="ECO:0000313" key="1">
    <source>
        <dbReference type="EMBL" id="GMG40375.1"/>
    </source>
</evidence>
<evidence type="ECO:0000313" key="2">
    <source>
        <dbReference type="Proteomes" id="UP001165063"/>
    </source>
</evidence>
<proteinExistence type="predicted"/>
<gene>
    <name evidence="1" type="ORF">Amon01_000614100</name>
</gene>
<name>A0A9W6Z3X4_AMBMO</name>
<organism evidence="1 2">
    <name type="scientific">Ambrosiozyma monospora</name>
    <name type="common">Yeast</name>
    <name type="synonym">Endomycopsis monosporus</name>
    <dbReference type="NCBI Taxonomy" id="43982"/>
    <lineage>
        <taxon>Eukaryota</taxon>
        <taxon>Fungi</taxon>
        <taxon>Dikarya</taxon>
        <taxon>Ascomycota</taxon>
        <taxon>Saccharomycotina</taxon>
        <taxon>Pichiomycetes</taxon>
        <taxon>Pichiales</taxon>
        <taxon>Pichiaceae</taxon>
        <taxon>Ambrosiozyma</taxon>
    </lineage>
</organism>
<keyword evidence="2" id="KW-1185">Reference proteome</keyword>
<protein>
    <submittedName>
        <fullName evidence="1">Unnamed protein product</fullName>
    </submittedName>
</protein>
<sequence>MLKLPELYRNENSIPIENALSKSEEDEELDFPFDYSKTIDEVYNLLQEDIKDMKLRCKFTSPDEKKIFANMVKAAYQFEVNLFVNKRHMCHLPRDKVEDVINKCLFQYLRPLLDAMLSGIKEKQLEKTQGEDNIKCLNNHLFFLVDEIISITHKIVSDDLLDVIVQLTT</sequence>
<dbReference type="EMBL" id="BSXU01003727">
    <property type="protein sequence ID" value="GMG40375.1"/>
    <property type="molecule type" value="Genomic_DNA"/>
</dbReference>
<comment type="caution">
    <text evidence="1">The sequence shown here is derived from an EMBL/GenBank/DDBJ whole genome shotgun (WGS) entry which is preliminary data.</text>
</comment>